<keyword evidence="3" id="KW-1185">Reference proteome</keyword>
<evidence type="ECO:0000259" key="1">
    <source>
        <dbReference type="Pfam" id="PF16313"/>
    </source>
</evidence>
<reference evidence="2 3" key="1">
    <citation type="submission" date="2023-07" db="EMBL/GenBank/DDBJ databases">
        <title>Sorghum-associated microbial communities from plants grown in Nebraska, USA.</title>
        <authorList>
            <person name="Schachtman D."/>
        </authorList>
    </citation>
    <scope>NUCLEOTIDE SEQUENCE [LARGE SCALE GENOMIC DNA]</scope>
    <source>
        <strain evidence="2 3">BE316</strain>
    </source>
</reference>
<gene>
    <name evidence="2" type="ORF">J2X21_000348</name>
</gene>
<dbReference type="Proteomes" id="UP001180825">
    <property type="component" value="Unassembled WGS sequence"/>
</dbReference>
<dbReference type="InterPro" id="IPR032534">
    <property type="entry name" value="EcxA_zinc-bd"/>
</dbReference>
<feature type="domain" description="EcxA zinc-binding" evidence="1">
    <location>
        <begin position="1"/>
        <end position="254"/>
    </location>
</feature>
<evidence type="ECO:0000313" key="2">
    <source>
        <dbReference type="EMBL" id="MDR7331236.1"/>
    </source>
</evidence>
<name>A0ABU2A217_9BURK</name>
<sequence length="374" mass="41119">MDYSRFNYVAQPEDKLDPALLIPKIGPYDVFATRWGYTPIPSAKTPEEERQQLNLWAREQAATPWLRFDAPKAEGGDFGENGEAVGDADAVTATDLGVRNLKRVMNMLPAVVPQDGKDDQLLERLYFGVWQQWAREMGHVVALVGSYEVQNKHNDQPGAIATPVSRDRQQRAMKFLAEQALTTPQWLLDATVVERLRASDASRPLSQIQRSLLRQLLAPARTQRLMAQEAQLGAKAYRLEDLFADLRRNVFAELGGGAAIPAARRTLQRSYVDTLAARIAIAGLMQDDGEASVRAELVELKGAIGAGATRGDRARRIHLQGLNDVIAKALDPRGATQANPVAALLRVMGHNAQDGAAAHACWPGHEHPLGRELH</sequence>
<organism evidence="2 3">
    <name type="scientific">Roseateles asaccharophilus</name>
    <dbReference type="NCBI Taxonomy" id="582607"/>
    <lineage>
        <taxon>Bacteria</taxon>
        <taxon>Pseudomonadati</taxon>
        <taxon>Pseudomonadota</taxon>
        <taxon>Betaproteobacteria</taxon>
        <taxon>Burkholderiales</taxon>
        <taxon>Sphaerotilaceae</taxon>
        <taxon>Roseateles</taxon>
    </lineage>
</organism>
<dbReference type="PANTHER" id="PTHR38478:SF1">
    <property type="entry name" value="ZINC DEPENDENT METALLOPROTEASE DOMAIN LIPOPROTEIN"/>
    <property type="match status" value="1"/>
</dbReference>
<accession>A0ABU2A217</accession>
<proteinExistence type="predicted"/>
<evidence type="ECO:0000313" key="3">
    <source>
        <dbReference type="Proteomes" id="UP001180825"/>
    </source>
</evidence>
<comment type="caution">
    <text evidence="2">The sequence shown here is derived from an EMBL/GenBank/DDBJ whole genome shotgun (WGS) entry which is preliminary data.</text>
</comment>
<dbReference type="EMBL" id="JAVDXV010000001">
    <property type="protein sequence ID" value="MDR7331236.1"/>
    <property type="molecule type" value="Genomic_DNA"/>
</dbReference>
<dbReference type="PANTHER" id="PTHR38478">
    <property type="entry name" value="PEPTIDASE M1A AND M12B"/>
    <property type="match status" value="1"/>
</dbReference>
<protein>
    <recommendedName>
        <fullName evidence="1">EcxA zinc-binding domain-containing protein</fullName>
    </recommendedName>
</protein>
<dbReference type="Pfam" id="PF16313">
    <property type="entry name" value="DUF4953"/>
    <property type="match status" value="1"/>
</dbReference>